<dbReference type="KEGG" id="ssab:SSABA_v1c05480"/>
<dbReference type="Proteomes" id="UP000019265">
    <property type="component" value="Chromosome"/>
</dbReference>
<dbReference type="HOGENOM" id="CLU_130332_0_0_14"/>
<organism evidence="1 2">
    <name type="scientific">Spiroplasma sabaudiense Ar-1343</name>
    <dbReference type="NCBI Taxonomy" id="1276257"/>
    <lineage>
        <taxon>Bacteria</taxon>
        <taxon>Bacillati</taxon>
        <taxon>Mycoplasmatota</taxon>
        <taxon>Mollicutes</taxon>
        <taxon>Entomoplasmatales</taxon>
        <taxon>Spiroplasmataceae</taxon>
        <taxon>Spiroplasma</taxon>
    </lineage>
</organism>
<dbReference type="Pfam" id="PF02583">
    <property type="entry name" value="Trns_repr_metal"/>
    <property type="match status" value="1"/>
</dbReference>
<evidence type="ECO:0000313" key="1">
    <source>
        <dbReference type="EMBL" id="AHI53952.1"/>
    </source>
</evidence>
<evidence type="ECO:0000313" key="2">
    <source>
        <dbReference type="Proteomes" id="UP000019265"/>
    </source>
</evidence>
<dbReference type="PATRIC" id="fig|1276257.3.peg.559"/>
<sequence>MKSTVRSEETKKTYQQHLNRIRGQIDGVINQITSDQYCVDIINQISAIRGSLLSVSKKLVNEHIQGCVINDQSDKQDTLKEISDLIDRISK</sequence>
<dbReference type="PANTHER" id="PTHR33677:SF3">
    <property type="entry name" value="COPPER-SENSING TRANSCRIPTIONAL REPRESSOR RICR"/>
    <property type="match status" value="1"/>
</dbReference>
<dbReference type="GO" id="GO:0046872">
    <property type="term" value="F:metal ion binding"/>
    <property type="evidence" value="ECO:0007669"/>
    <property type="project" value="InterPro"/>
</dbReference>
<dbReference type="CDD" id="cd10148">
    <property type="entry name" value="CsoR-like_DUF156"/>
    <property type="match status" value="1"/>
</dbReference>
<dbReference type="PANTHER" id="PTHR33677">
    <property type="entry name" value="TRANSCRIPTIONAL REPRESSOR FRMR-RELATED"/>
    <property type="match status" value="1"/>
</dbReference>
<gene>
    <name evidence="1" type="ORF">SSABA_v1c05480</name>
</gene>
<protein>
    <recommendedName>
        <fullName evidence="3">CsoR family transcriptional regulator, copper-sensing transcriptional repressor</fullName>
    </recommendedName>
</protein>
<name>W6AA60_9MOLU</name>
<dbReference type="eggNOG" id="COG1937">
    <property type="taxonomic scope" value="Bacteria"/>
</dbReference>
<dbReference type="InterPro" id="IPR003735">
    <property type="entry name" value="Metal_Tscrpt_repr"/>
</dbReference>
<dbReference type="STRING" id="1276257.SSABA_v1c05480"/>
<dbReference type="Gene3D" id="1.20.58.1000">
    <property type="entry name" value="Metal-sensitive repressor, helix protomer"/>
    <property type="match status" value="1"/>
</dbReference>
<dbReference type="InterPro" id="IPR038390">
    <property type="entry name" value="Metal_Tscrpt_repr_sf"/>
</dbReference>
<dbReference type="OrthoDB" id="9811244at2"/>
<accession>W6AA60</accession>
<dbReference type="AlphaFoldDB" id="W6AA60"/>
<dbReference type="GO" id="GO:0003677">
    <property type="term" value="F:DNA binding"/>
    <property type="evidence" value="ECO:0007669"/>
    <property type="project" value="InterPro"/>
</dbReference>
<reference evidence="1 2" key="1">
    <citation type="journal article" date="2014" name="Genome Biol. Evol.">
        <title>Molecular evolution of the substrate utilization strategies and putative virulence factors in mosquito-associated Spiroplasma species.</title>
        <authorList>
            <person name="Chang T.H."/>
            <person name="Lo W.S."/>
            <person name="Ku C."/>
            <person name="Chen L.L."/>
            <person name="Kuo C.H."/>
        </authorList>
    </citation>
    <scope>NUCLEOTIDE SEQUENCE [LARGE SCALE GENOMIC DNA]</scope>
    <source>
        <strain evidence="1">Ar-1343</strain>
    </source>
</reference>
<evidence type="ECO:0008006" key="3">
    <source>
        <dbReference type="Google" id="ProtNLM"/>
    </source>
</evidence>
<keyword evidence="2" id="KW-1185">Reference proteome</keyword>
<dbReference type="GO" id="GO:0045892">
    <property type="term" value="P:negative regulation of DNA-templated transcription"/>
    <property type="evidence" value="ECO:0007669"/>
    <property type="project" value="UniProtKB-ARBA"/>
</dbReference>
<dbReference type="EMBL" id="CP006934">
    <property type="protein sequence ID" value="AHI53952.1"/>
    <property type="molecule type" value="Genomic_DNA"/>
</dbReference>
<proteinExistence type="predicted"/>
<dbReference type="RefSeq" id="WP_025251090.1">
    <property type="nucleotide sequence ID" value="NZ_CP006934.1"/>
</dbReference>